<accession>A0ABP0FAN4</accession>
<protein>
    <submittedName>
        <fullName evidence="3">Uncharacterized protein</fullName>
    </submittedName>
</protein>
<keyword evidence="4" id="KW-1185">Reference proteome</keyword>
<sequence length="228" mass="25518">MDNLTEGSKQVSTSFAIVPYSTNGVLSEFYEPRKSFSFYGIPEHISIKQDWQSNGVAGVVWEGAYVLGNYAAKNLDLKKKNVLELGAGTGLVGMAMAKLGANVTVTDVKKALPLLQENIELNFPTNDNNSSTATPIVKELEWGIHLHKHTCCYDLIVGADIIYMEDSYDALITTLKYFMRCLGTKILLSAKLRYDRVECFISKLKNHFSNIDELLRDIKTNVVIFECF</sequence>
<reference evidence="3 4" key="1">
    <citation type="submission" date="2024-02" db="EMBL/GenBank/DDBJ databases">
        <authorList>
            <person name="Daric V."/>
            <person name="Darras S."/>
        </authorList>
    </citation>
    <scope>NUCLEOTIDE SEQUENCE [LARGE SCALE GENOMIC DNA]</scope>
</reference>
<gene>
    <name evidence="3" type="ORF">CVLEPA_LOCUS4753</name>
</gene>
<evidence type="ECO:0000256" key="2">
    <source>
        <dbReference type="ARBA" id="ARBA00022691"/>
    </source>
</evidence>
<organism evidence="3 4">
    <name type="scientific">Clavelina lepadiformis</name>
    <name type="common">Light-bulb sea squirt</name>
    <name type="synonym">Ascidia lepadiformis</name>
    <dbReference type="NCBI Taxonomy" id="159417"/>
    <lineage>
        <taxon>Eukaryota</taxon>
        <taxon>Metazoa</taxon>
        <taxon>Chordata</taxon>
        <taxon>Tunicata</taxon>
        <taxon>Ascidiacea</taxon>
        <taxon>Aplousobranchia</taxon>
        <taxon>Clavelinidae</taxon>
        <taxon>Clavelina</taxon>
    </lineage>
</organism>
<dbReference type="Pfam" id="PF10294">
    <property type="entry name" value="Methyltransf_16"/>
    <property type="match status" value="1"/>
</dbReference>
<dbReference type="InterPro" id="IPR029063">
    <property type="entry name" value="SAM-dependent_MTases_sf"/>
</dbReference>
<keyword evidence="1" id="KW-0808">Transferase</keyword>
<evidence type="ECO:0000313" key="3">
    <source>
        <dbReference type="EMBL" id="CAK8675138.1"/>
    </source>
</evidence>
<keyword evidence="1" id="KW-0489">Methyltransferase</keyword>
<dbReference type="PANTHER" id="PTHR14614:SF109">
    <property type="entry name" value="RIBOSOMAL LYSINE N-METHYLTRANSFERASE 5"/>
    <property type="match status" value="1"/>
</dbReference>
<dbReference type="EMBL" id="CAWYQH010000013">
    <property type="protein sequence ID" value="CAK8675138.1"/>
    <property type="molecule type" value="Genomic_DNA"/>
</dbReference>
<evidence type="ECO:0000313" key="4">
    <source>
        <dbReference type="Proteomes" id="UP001642483"/>
    </source>
</evidence>
<dbReference type="Proteomes" id="UP001642483">
    <property type="component" value="Unassembled WGS sequence"/>
</dbReference>
<dbReference type="SUPFAM" id="SSF53335">
    <property type="entry name" value="S-adenosyl-L-methionine-dependent methyltransferases"/>
    <property type="match status" value="1"/>
</dbReference>
<dbReference type="InterPro" id="IPR019410">
    <property type="entry name" value="Methyltransf_16"/>
</dbReference>
<evidence type="ECO:0000256" key="1">
    <source>
        <dbReference type="ARBA" id="ARBA00022603"/>
    </source>
</evidence>
<name>A0ABP0FAN4_CLALP</name>
<dbReference type="Gene3D" id="3.40.50.150">
    <property type="entry name" value="Vaccinia Virus protein VP39"/>
    <property type="match status" value="1"/>
</dbReference>
<keyword evidence="2" id="KW-0949">S-adenosyl-L-methionine</keyword>
<comment type="caution">
    <text evidence="3">The sequence shown here is derived from an EMBL/GenBank/DDBJ whole genome shotgun (WGS) entry which is preliminary data.</text>
</comment>
<dbReference type="PANTHER" id="PTHR14614">
    <property type="entry name" value="HEPATOCELLULAR CARCINOMA-ASSOCIATED ANTIGEN"/>
    <property type="match status" value="1"/>
</dbReference>
<proteinExistence type="predicted"/>